<sequence>RATLRKEIMSWRVWQFDRFPGLQKDFVGGDPDAPQKEKLWLPSELNEPARAVSGMQELAAIEYELRKGQAYDALADVRTAIKTFNFNVAFKIVQVQGQSANTRAQNFLRTLANDRLIAADGYRRARDALLRLGLLPTDTCLAALANEDLYAKNTRDSPKMGESGDVDPWFWTRTTDPLGTNRTVAVDRVKWFRDRAKRDRAVEQKETVEAEFGRTIKSFTQSATAWKTL</sequence>
<reference evidence="1" key="1">
    <citation type="submission" date="2023-03" db="EMBL/GenBank/DDBJ databases">
        <title>Massive genome expansion in bonnet fungi (Mycena s.s.) driven by repeated elements and novel gene families across ecological guilds.</title>
        <authorList>
            <consortium name="Lawrence Berkeley National Laboratory"/>
            <person name="Harder C.B."/>
            <person name="Miyauchi S."/>
            <person name="Viragh M."/>
            <person name="Kuo A."/>
            <person name="Thoen E."/>
            <person name="Andreopoulos B."/>
            <person name="Lu D."/>
            <person name="Skrede I."/>
            <person name="Drula E."/>
            <person name="Henrissat B."/>
            <person name="Morin E."/>
            <person name="Kohler A."/>
            <person name="Barry K."/>
            <person name="LaButti K."/>
            <person name="Morin E."/>
            <person name="Salamov A."/>
            <person name="Lipzen A."/>
            <person name="Mereny Z."/>
            <person name="Hegedus B."/>
            <person name="Baldrian P."/>
            <person name="Stursova M."/>
            <person name="Weitz H."/>
            <person name="Taylor A."/>
            <person name="Grigoriev I.V."/>
            <person name="Nagy L.G."/>
            <person name="Martin F."/>
            <person name="Kauserud H."/>
        </authorList>
    </citation>
    <scope>NUCLEOTIDE SEQUENCE</scope>
    <source>
        <strain evidence="1">CBHHK067</strain>
    </source>
</reference>
<feature type="non-terminal residue" evidence="1">
    <location>
        <position position="229"/>
    </location>
</feature>
<accession>A0AAD7FYZ9</accession>
<feature type="non-terminal residue" evidence="1">
    <location>
        <position position="1"/>
    </location>
</feature>
<comment type="caution">
    <text evidence="1">The sequence shown here is derived from an EMBL/GenBank/DDBJ whole genome shotgun (WGS) entry which is preliminary data.</text>
</comment>
<name>A0AAD7FYZ9_MYCRO</name>
<keyword evidence="2" id="KW-1185">Reference proteome</keyword>
<dbReference type="AlphaFoldDB" id="A0AAD7FYZ9"/>
<protein>
    <submittedName>
        <fullName evidence="1">Uncharacterized protein</fullName>
    </submittedName>
</protein>
<evidence type="ECO:0000313" key="2">
    <source>
        <dbReference type="Proteomes" id="UP001221757"/>
    </source>
</evidence>
<evidence type="ECO:0000313" key="1">
    <source>
        <dbReference type="EMBL" id="KAJ7645720.1"/>
    </source>
</evidence>
<dbReference type="Proteomes" id="UP001221757">
    <property type="component" value="Unassembled WGS sequence"/>
</dbReference>
<proteinExistence type="predicted"/>
<organism evidence="1 2">
    <name type="scientific">Mycena rosella</name>
    <name type="common">Pink bonnet</name>
    <name type="synonym">Agaricus rosellus</name>
    <dbReference type="NCBI Taxonomy" id="1033263"/>
    <lineage>
        <taxon>Eukaryota</taxon>
        <taxon>Fungi</taxon>
        <taxon>Dikarya</taxon>
        <taxon>Basidiomycota</taxon>
        <taxon>Agaricomycotina</taxon>
        <taxon>Agaricomycetes</taxon>
        <taxon>Agaricomycetidae</taxon>
        <taxon>Agaricales</taxon>
        <taxon>Marasmiineae</taxon>
        <taxon>Mycenaceae</taxon>
        <taxon>Mycena</taxon>
    </lineage>
</organism>
<gene>
    <name evidence="1" type="ORF">B0H17DRAFT_878467</name>
</gene>
<dbReference type="EMBL" id="JARKIE010000396">
    <property type="protein sequence ID" value="KAJ7645720.1"/>
    <property type="molecule type" value="Genomic_DNA"/>
</dbReference>